<feature type="chain" id="PRO_5018984199" description="Phosphodiester glycosidase domain-containing protein" evidence="1">
    <location>
        <begin position="36"/>
        <end position="788"/>
    </location>
</feature>
<protein>
    <recommendedName>
        <fullName evidence="2">Phosphodiester glycosidase domain-containing protein</fullName>
    </recommendedName>
</protein>
<evidence type="ECO:0000259" key="2">
    <source>
        <dbReference type="Pfam" id="PF09992"/>
    </source>
</evidence>
<reference evidence="3 4" key="1">
    <citation type="submission" date="2018-10" db="EMBL/GenBank/DDBJ databases">
        <title>Draft Genome Sequence of Anaerotignum sp. KCTC 15736.</title>
        <authorList>
            <person name="Choi S.H."/>
            <person name="Kim J.S."/>
            <person name="Kang S.W."/>
            <person name="Lee J.S."/>
            <person name="Park S.H."/>
        </authorList>
    </citation>
    <scope>NUCLEOTIDE SEQUENCE [LARGE SCALE GENOMIC DNA]</scope>
    <source>
        <strain evidence="3 4">KCTC 15736</strain>
    </source>
</reference>
<organism evidence="3 4">
    <name type="scientific">Anaerotignum faecicola</name>
    <dbReference type="NCBI Taxonomy" id="2358141"/>
    <lineage>
        <taxon>Bacteria</taxon>
        <taxon>Bacillati</taxon>
        <taxon>Bacillota</taxon>
        <taxon>Clostridia</taxon>
        <taxon>Lachnospirales</taxon>
        <taxon>Anaerotignaceae</taxon>
        <taxon>Anaerotignum</taxon>
    </lineage>
</organism>
<dbReference type="InterPro" id="IPR018711">
    <property type="entry name" value="NAGPA"/>
</dbReference>
<feature type="signal peptide" evidence="1">
    <location>
        <begin position="1"/>
        <end position="35"/>
    </location>
</feature>
<evidence type="ECO:0000313" key="3">
    <source>
        <dbReference type="EMBL" id="GCB30585.1"/>
    </source>
</evidence>
<proteinExistence type="predicted"/>
<dbReference type="Gene3D" id="2.60.40.1080">
    <property type="match status" value="1"/>
</dbReference>
<evidence type="ECO:0000313" key="4">
    <source>
        <dbReference type="Proteomes" id="UP000287361"/>
    </source>
</evidence>
<keyword evidence="1" id="KW-0732">Signal</keyword>
<accession>A0A401LGF0</accession>
<dbReference type="PANTHER" id="PTHR40446">
    <property type="entry name" value="N-ACETYLGLUCOSAMINE-1-PHOSPHODIESTER ALPHA-N-ACETYLGLUCOSAMINIDASE"/>
    <property type="match status" value="1"/>
</dbReference>
<dbReference type="Proteomes" id="UP000287361">
    <property type="component" value="Unassembled WGS sequence"/>
</dbReference>
<name>A0A401LGF0_9FIRM</name>
<gene>
    <name evidence="3" type="ORF">KGMB03357_22460</name>
</gene>
<dbReference type="Pfam" id="PF09992">
    <property type="entry name" value="NAGPA"/>
    <property type="match status" value="1"/>
</dbReference>
<dbReference type="OrthoDB" id="9809781at2"/>
<sequence length="788" mass="84875">MNRNKKTAKRAMGMALAAVLLLSPLSYLGTETAYAATTYYNQKTEKTVTRGVTYEKSSRMTDAGIQNIHVLKVDLTESTLQFKEVESKTDYGLKETVKKLLTDNGAVAGVNSDFFGLSGSYSAAFGPIVRDGEVISAGTSINKGEGQYAAFFMDENGNPFFDYFTMTAKCGNEKKMMELASLNKVTSMVFPIYLDRNAMTNTSGLDNRFQNLVKFVVQNDTITQISEKGETVAVPEDGYLIVMSGDYRDKAAYMFEVGDQMTLDINSSVNLDGMETAFGGGGKLLVDGKITEANSIVAKGRQPRTAFGVSKDGKTAIFMVVDGRGDSIGATHWEMGVLMQEYGAYEAMHLDGGGSSTMAVKTTEDSSVNVVNKVSEGSERRVINAVGIFQTAEKGAVQEIRMQPSMTRTLTGKPITFTVYGLDEHYNRIEIPAEQVTLDAVGVEGTWSGYSFTPKTSGTFTVIATYNNLVAYQQNVVSGKVARLSPTNASIKLNKAGETATIAMNAYDQDGFSYWASTSTNYSVADESVGTVSGNHFTAKKEGSTYIKCEKDGAIAYITVTVGNAAAVKAPAAAAAKDVLNQTVTKANDGAHYFNVAGKLAYTGANKIDAAAYTSAREKAKAYVDANANVAIYGGKNDLQTANKVDSLTWNGSYRFLNRGGVSVAMLSAAKGGITATNPSQWASFTRDIDAANNSTIVLVMDKTPSAFSSAAETNYFRAILSKYVEQGKKVFVISCGSTSYWTSTKDGVRYINLPDLWKADGTVNPNYKMLRFRVKDGAVTYEAVNIK</sequence>
<comment type="caution">
    <text evidence="3">The sequence shown here is derived from an EMBL/GenBank/DDBJ whole genome shotgun (WGS) entry which is preliminary data.</text>
</comment>
<feature type="domain" description="Phosphodiester glycosidase" evidence="2">
    <location>
        <begin position="214"/>
        <end position="389"/>
    </location>
</feature>
<dbReference type="PANTHER" id="PTHR40446:SF2">
    <property type="entry name" value="N-ACETYLGLUCOSAMINE-1-PHOSPHODIESTER ALPHA-N-ACETYLGLUCOSAMINIDASE"/>
    <property type="match status" value="1"/>
</dbReference>
<evidence type="ECO:0000256" key="1">
    <source>
        <dbReference type="SAM" id="SignalP"/>
    </source>
</evidence>
<keyword evidence="4" id="KW-1185">Reference proteome</keyword>
<dbReference type="AlphaFoldDB" id="A0A401LGF0"/>
<dbReference type="EMBL" id="BHVZ01000014">
    <property type="protein sequence ID" value="GCB30585.1"/>
    <property type="molecule type" value="Genomic_DNA"/>
</dbReference>